<sequence length="60" mass="6745">GATAFTSFVVLCFFLGIWCCGFFSFFFFSFSLLLTLFFFYTGNLYSSALGTMLATSKKVQ</sequence>
<reference evidence="2" key="1">
    <citation type="submission" date="2015-12" db="EMBL/GenBank/DDBJ databases">
        <title>Gene expression during late stages of embryo sac development: a critical building block for successful pollen-pistil interactions.</title>
        <authorList>
            <person name="Liu Y."/>
            <person name="Joly V."/>
            <person name="Sabar M."/>
            <person name="Matton D.P."/>
        </authorList>
    </citation>
    <scope>NUCLEOTIDE SEQUENCE</scope>
</reference>
<name>A0A0V0GJ30_SOLCH</name>
<feature type="transmembrane region" description="Helical" evidence="1">
    <location>
        <begin position="6"/>
        <end position="39"/>
    </location>
</feature>
<evidence type="ECO:0000313" key="2">
    <source>
        <dbReference type="EMBL" id="JAP08181.1"/>
    </source>
</evidence>
<evidence type="ECO:0000256" key="1">
    <source>
        <dbReference type="SAM" id="Phobius"/>
    </source>
</evidence>
<dbReference type="AlphaFoldDB" id="A0A0V0GJ30"/>
<accession>A0A0V0GJ30</accession>
<keyword evidence="1" id="KW-0812">Transmembrane</keyword>
<keyword evidence="1" id="KW-1133">Transmembrane helix</keyword>
<keyword evidence="1" id="KW-0472">Membrane</keyword>
<protein>
    <submittedName>
        <fullName evidence="2">Putative ovule protein</fullName>
    </submittedName>
</protein>
<organism evidence="2">
    <name type="scientific">Solanum chacoense</name>
    <name type="common">Chaco potato</name>
    <dbReference type="NCBI Taxonomy" id="4108"/>
    <lineage>
        <taxon>Eukaryota</taxon>
        <taxon>Viridiplantae</taxon>
        <taxon>Streptophyta</taxon>
        <taxon>Embryophyta</taxon>
        <taxon>Tracheophyta</taxon>
        <taxon>Spermatophyta</taxon>
        <taxon>Magnoliopsida</taxon>
        <taxon>eudicotyledons</taxon>
        <taxon>Gunneridae</taxon>
        <taxon>Pentapetalae</taxon>
        <taxon>asterids</taxon>
        <taxon>lamiids</taxon>
        <taxon>Solanales</taxon>
        <taxon>Solanaceae</taxon>
        <taxon>Solanoideae</taxon>
        <taxon>Solaneae</taxon>
        <taxon>Solanum</taxon>
    </lineage>
</organism>
<proteinExistence type="predicted"/>
<dbReference type="EMBL" id="GEDG01037349">
    <property type="protein sequence ID" value="JAP08181.1"/>
    <property type="molecule type" value="Transcribed_RNA"/>
</dbReference>
<feature type="non-terminal residue" evidence="2">
    <location>
        <position position="1"/>
    </location>
</feature>